<proteinExistence type="predicted"/>
<dbReference type="InParanoid" id="A0A0C3G7H2"/>
<sequence>MIRTYALWGRKRSILIVLWLLSAFTFIPAIIVTAFELKSLQYENSPIAGEAGCFLHHASKIIFIAYVLLIMCESAIVILTMIKAVSHLRRSRSSWIIKFYKDGLLFYVYVSIISVANIVIPVAAPPAYANWFATPLRVFHSIFCTRVLLFIFRQRKSEGTAATHSQIFSSFLYSGRTQQDQNSTHDMRLEEISGQRGLGSDGG</sequence>
<reference evidence="2 3" key="1">
    <citation type="submission" date="2014-04" db="EMBL/GenBank/DDBJ databases">
        <authorList>
            <consortium name="DOE Joint Genome Institute"/>
            <person name="Kuo A."/>
            <person name="Tarkka M."/>
            <person name="Buscot F."/>
            <person name="Kohler A."/>
            <person name="Nagy L.G."/>
            <person name="Floudas D."/>
            <person name="Copeland A."/>
            <person name="Barry K.W."/>
            <person name="Cichocki N."/>
            <person name="Veneault-Fourrey C."/>
            <person name="LaButti K."/>
            <person name="Lindquist E.A."/>
            <person name="Lipzen A."/>
            <person name="Lundell T."/>
            <person name="Morin E."/>
            <person name="Murat C."/>
            <person name="Sun H."/>
            <person name="Tunlid A."/>
            <person name="Henrissat B."/>
            <person name="Grigoriev I.V."/>
            <person name="Hibbett D.S."/>
            <person name="Martin F."/>
            <person name="Nordberg H.P."/>
            <person name="Cantor M.N."/>
            <person name="Hua S.X."/>
        </authorList>
    </citation>
    <scope>NUCLEOTIDE SEQUENCE [LARGE SCALE GENOMIC DNA]</scope>
    <source>
        <strain evidence="2 3">F 1598</strain>
    </source>
</reference>
<accession>A0A0C3G7H2</accession>
<feature type="transmembrane region" description="Helical" evidence="1">
    <location>
        <begin position="61"/>
        <end position="82"/>
    </location>
</feature>
<feature type="transmembrane region" description="Helical" evidence="1">
    <location>
        <begin position="130"/>
        <end position="152"/>
    </location>
</feature>
<dbReference type="OrthoDB" id="3350812at2759"/>
<dbReference type="Proteomes" id="UP000054166">
    <property type="component" value="Unassembled WGS sequence"/>
</dbReference>
<name>A0A0C3G7H2_PILCF</name>
<keyword evidence="1" id="KW-1133">Transmembrane helix</keyword>
<dbReference type="AlphaFoldDB" id="A0A0C3G7H2"/>
<organism evidence="2 3">
    <name type="scientific">Piloderma croceum (strain F 1598)</name>
    <dbReference type="NCBI Taxonomy" id="765440"/>
    <lineage>
        <taxon>Eukaryota</taxon>
        <taxon>Fungi</taxon>
        <taxon>Dikarya</taxon>
        <taxon>Basidiomycota</taxon>
        <taxon>Agaricomycotina</taxon>
        <taxon>Agaricomycetes</taxon>
        <taxon>Agaricomycetidae</taxon>
        <taxon>Atheliales</taxon>
        <taxon>Atheliaceae</taxon>
        <taxon>Piloderma</taxon>
    </lineage>
</organism>
<keyword evidence="3" id="KW-1185">Reference proteome</keyword>
<feature type="transmembrane region" description="Helical" evidence="1">
    <location>
        <begin position="12"/>
        <end position="35"/>
    </location>
</feature>
<reference evidence="3" key="2">
    <citation type="submission" date="2015-01" db="EMBL/GenBank/DDBJ databases">
        <title>Evolutionary Origins and Diversification of the Mycorrhizal Mutualists.</title>
        <authorList>
            <consortium name="DOE Joint Genome Institute"/>
            <consortium name="Mycorrhizal Genomics Consortium"/>
            <person name="Kohler A."/>
            <person name="Kuo A."/>
            <person name="Nagy L.G."/>
            <person name="Floudas D."/>
            <person name="Copeland A."/>
            <person name="Barry K.W."/>
            <person name="Cichocki N."/>
            <person name="Veneault-Fourrey C."/>
            <person name="LaButti K."/>
            <person name="Lindquist E.A."/>
            <person name="Lipzen A."/>
            <person name="Lundell T."/>
            <person name="Morin E."/>
            <person name="Murat C."/>
            <person name="Riley R."/>
            <person name="Ohm R."/>
            <person name="Sun H."/>
            <person name="Tunlid A."/>
            <person name="Henrissat B."/>
            <person name="Grigoriev I.V."/>
            <person name="Hibbett D.S."/>
            <person name="Martin F."/>
        </authorList>
    </citation>
    <scope>NUCLEOTIDE SEQUENCE [LARGE SCALE GENOMIC DNA]</scope>
    <source>
        <strain evidence="3">F 1598</strain>
    </source>
</reference>
<feature type="transmembrane region" description="Helical" evidence="1">
    <location>
        <begin position="103"/>
        <end position="124"/>
    </location>
</feature>
<keyword evidence="1" id="KW-0812">Transmembrane</keyword>
<evidence type="ECO:0000313" key="2">
    <source>
        <dbReference type="EMBL" id="KIM87714.1"/>
    </source>
</evidence>
<evidence type="ECO:0000256" key="1">
    <source>
        <dbReference type="SAM" id="Phobius"/>
    </source>
</evidence>
<gene>
    <name evidence="2" type="ORF">PILCRDRAFT_814404</name>
</gene>
<dbReference type="EMBL" id="KN832978">
    <property type="protein sequence ID" value="KIM87714.1"/>
    <property type="molecule type" value="Genomic_DNA"/>
</dbReference>
<dbReference type="HOGENOM" id="CLU_1349381_0_0_1"/>
<keyword evidence="1" id="KW-0472">Membrane</keyword>
<evidence type="ECO:0000313" key="3">
    <source>
        <dbReference type="Proteomes" id="UP000054166"/>
    </source>
</evidence>
<protein>
    <submittedName>
        <fullName evidence="2">Uncharacterized protein</fullName>
    </submittedName>
</protein>